<protein>
    <submittedName>
        <fullName evidence="2">GSCFA family protein</fullName>
    </submittedName>
</protein>
<gene>
    <name evidence="2" type="ORF">SAMN04487910_3045</name>
</gene>
<feature type="domain" description="GSCFA" evidence="1">
    <location>
        <begin position="22"/>
        <end position="257"/>
    </location>
</feature>
<sequence>MNLQTKIPLKPQQPKIDYNSELLLLGSCFAENIGEKFSYFKYKSLVNPFGILFHPKAIETFLWMATQQETYTETDLFYHNEQWHCFDTHSKLSHPDQKQLLQSLNGALNETYKKIKSATHICITLGTSWVYRLQALDMVVANCHKVPQKEFSKELLSVEEVTQCLLNNIGLIKSLNPNVKIIFTVSPVRHSKDGFVENNQSKSHLIAGIHQARRQDNTTAYFPSYEIMMDELRDYRFYNADMIHPSPVAIDYIWEYFKQTWISKEALVTMNKVKEVQNAISHRPFNPNSEQHQQFLQKLEQKKSEIQKEHAFITF</sequence>
<dbReference type="SUPFAM" id="SSF52266">
    <property type="entry name" value="SGNH hydrolase"/>
    <property type="match status" value="1"/>
</dbReference>
<accession>A0A1H7S8G2</accession>
<keyword evidence="3" id="KW-1185">Reference proteome</keyword>
<evidence type="ECO:0000313" key="3">
    <source>
        <dbReference type="Proteomes" id="UP000198521"/>
    </source>
</evidence>
<dbReference type="RefSeq" id="WP_091410330.1">
    <property type="nucleotide sequence ID" value="NZ_FOAB01000005.1"/>
</dbReference>
<evidence type="ECO:0000259" key="1">
    <source>
        <dbReference type="Pfam" id="PF08885"/>
    </source>
</evidence>
<dbReference type="InterPro" id="IPR036514">
    <property type="entry name" value="SGNH_hydro_sf"/>
</dbReference>
<name>A0A1H7S8G2_AQUAM</name>
<proteinExistence type="predicted"/>
<dbReference type="AlphaFoldDB" id="A0A1H7S8G2"/>
<dbReference type="GO" id="GO:0016788">
    <property type="term" value="F:hydrolase activity, acting on ester bonds"/>
    <property type="evidence" value="ECO:0007669"/>
    <property type="project" value="UniProtKB-ARBA"/>
</dbReference>
<dbReference type="Proteomes" id="UP000198521">
    <property type="component" value="Unassembled WGS sequence"/>
</dbReference>
<dbReference type="EMBL" id="FOAB01000005">
    <property type="protein sequence ID" value="SEL68815.1"/>
    <property type="molecule type" value="Genomic_DNA"/>
</dbReference>
<reference evidence="3" key="1">
    <citation type="submission" date="2016-10" db="EMBL/GenBank/DDBJ databases">
        <authorList>
            <person name="Varghese N."/>
            <person name="Submissions S."/>
        </authorList>
    </citation>
    <scope>NUCLEOTIDE SEQUENCE [LARGE SCALE GENOMIC DNA]</scope>
    <source>
        <strain evidence="3">DSM 25232 / NCIMB 14723 / 92V</strain>
    </source>
</reference>
<evidence type="ECO:0000313" key="2">
    <source>
        <dbReference type="EMBL" id="SEL68815.1"/>
    </source>
</evidence>
<dbReference type="OrthoDB" id="9807687at2"/>
<dbReference type="Pfam" id="PF08885">
    <property type="entry name" value="GSCFA"/>
    <property type="match status" value="1"/>
</dbReference>
<organism evidence="2 3">
    <name type="scientific">Aquimarina amphilecti</name>
    <dbReference type="NCBI Taxonomy" id="1038014"/>
    <lineage>
        <taxon>Bacteria</taxon>
        <taxon>Pseudomonadati</taxon>
        <taxon>Bacteroidota</taxon>
        <taxon>Flavobacteriia</taxon>
        <taxon>Flavobacteriales</taxon>
        <taxon>Flavobacteriaceae</taxon>
        <taxon>Aquimarina</taxon>
    </lineage>
</organism>
<dbReference type="Gene3D" id="3.40.50.1110">
    <property type="entry name" value="SGNH hydrolase"/>
    <property type="match status" value="1"/>
</dbReference>
<dbReference type="STRING" id="1038014.SAMN04487910_3045"/>
<dbReference type="InterPro" id="IPR014982">
    <property type="entry name" value="GSCFA"/>
</dbReference>